<dbReference type="EMBL" id="CP001045">
    <property type="protein sequence ID" value="ACC75470.1"/>
    <property type="molecule type" value="Genomic_DNA"/>
</dbReference>
<dbReference type="AlphaFoldDB" id="B2JWZ3"/>
<name>B2JWZ3_PARP8</name>
<keyword evidence="8" id="KW-0614">Plasmid</keyword>
<keyword evidence="4 7" id="KW-0812">Transmembrane</keyword>
<feature type="transmembrane region" description="Helical" evidence="7">
    <location>
        <begin position="90"/>
        <end position="107"/>
    </location>
</feature>
<feature type="transmembrane region" description="Helical" evidence="7">
    <location>
        <begin position="67"/>
        <end position="84"/>
    </location>
</feature>
<keyword evidence="5 7" id="KW-1133">Transmembrane helix</keyword>
<dbReference type="NCBIfam" id="TIGR00427">
    <property type="entry name" value="NAAT family transporter"/>
    <property type="match status" value="1"/>
</dbReference>
<comment type="subcellular location">
    <subcellularLocation>
        <location evidence="7">Cell inner membrane</location>
        <topology evidence="7">Multi-pass membrane protein</topology>
    </subcellularLocation>
    <subcellularLocation>
        <location evidence="1">Cell membrane</location>
        <topology evidence="1">Multi-pass membrane protein</topology>
    </subcellularLocation>
</comment>
<evidence type="ECO:0000256" key="4">
    <source>
        <dbReference type="ARBA" id="ARBA00022692"/>
    </source>
</evidence>
<evidence type="ECO:0000256" key="1">
    <source>
        <dbReference type="ARBA" id="ARBA00004651"/>
    </source>
</evidence>
<keyword evidence="6 7" id="KW-0472">Membrane</keyword>
<keyword evidence="9" id="KW-1185">Reference proteome</keyword>
<evidence type="ECO:0000313" key="9">
    <source>
        <dbReference type="Proteomes" id="UP000001192"/>
    </source>
</evidence>
<feature type="transmembrane region" description="Helical" evidence="7">
    <location>
        <begin position="23"/>
        <end position="47"/>
    </location>
</feature>
<dbReference type="RefSeq" id="WP_012405629.1">
    <property type="nucleotide sequence ID" value="NC_010625.1"/>
</dbReference>
<dbReference type="PANTHER" id="PTHR33508">
    <property type="entry name" value="UPF0056 MEMBRANE PROTEIN YHCE"/>
    <property type="match status" value="1"/>
</dbReference>
<proteinExistence type="inferred from homology"/>
<evidence type="ECO:0000256" key="7">
    <source>
        <dbReference type="RuleBase" id="RU362048"/>
    </source>
</evidence>
<organism evidence="8 9">
    <name type="scientific">Paraburkholderia phymatum (strain DSM 17167 / CIP 108236 / LMG 21445 / STM815)</name>
    <name type="common">Burkholderia phymatum</name>
    <dbReference type="NCBI Taxonomy" id="391038"/>
    <lineage>
        <taxon>Bacteria</taxon>
        <taxon>Pseudomonadati</taxon>
        <taxon>Pseudomonadota</taxon>
        <taxon>Betaproteobacteria</taxon>
        <taxon>Burkholderiales</taxon>
        <taxon>Burkholderiaceae</taxon>
        <taxon>Paraburkholderia</taxon>
    </lineage>
</organism>
<geneLocation type="plasmid" evidence="8 9">
    <name>pBPHY01</name>
</geneLocation>
<dbReference type="HOGENOM" id="CLU_079909_2_0_4"/>
<protein>
    <recommendedName>
        <fullName evidence="7">UPF0056 inner membrane protein</fullName>
    </recommendedName>
</protein>
<dbReference type="Pfam" id="PF01914">
    <property type="entry name" value="MarC"/>
    <property type="match status" value="1"/>
</dbReference>
<accession>B2JWZ3</accession>
<evidence type="ECO:0000256" key="3">
    <source>
        <dbReference type="ARBA" id="ARBA00022475"/>
    </source>
</evidence>
<dbReference type="GO" id="GO:0005886">
    <property type="term" value="C:plasma membrane"/>
    <property type="evidence" value="ECO:0007669"/>
    <property type="project" value="UniProtKB-SubCell"/>
</dbReference>
<gene>
    <name evidence="8" type="ordered locus">Bphy_6440</name>
</gene>
<feature type="transmembrane region" description="Helical" evidence="7">
    <location>
        <begin position="209"/>
        <end position="226"/>
    </location>
</feature>
<dbReference type="InterPro" id="IPR002771">
    <property type="entry name" value="Multi_antbiot-R_MarC"/>
</dbReference>
<evidence type="ECO:0000256" key="6">
    <source>
        <dbReference type="ARBA" id="ARBA00023136"/>
    </source>
</evidence>
<comment type="similarity">
    <text evidence="2 7">Belongs to the UPF0056 (MarC) family.</text>
</comment>
<feature type="transmembrane region" description="Helical" evidence="7">
    <location>
        <begin position="164"/>
        <end position="188"/>
    </location>
</feature>
<evidence type="ECO:0000313" key="8">
    <source>
        <dbReference type="EMBL" id="ACC75470.1"/>
    </source>
</evidence>
<feature type="transmembrane region" description="Helical" evidence="7">
    <location>
        <begin position="136"/>
        <end position="158"/>
    </location>
</feature>
<evidence type="ECO:0000256" key="2">
    <source>
        <dbReference type="ARBA" id="ARBA00009784"/>
    </source>
</evidence>
<evidence type="ECO:0000256" key="5">
    <source>
        <dbReference type="ARBA" id="ARBA00022989"/>
    </source>
</evidence>
<keyword evidence="3" id="KW-1003">Cell membrane</keyword>
<sequence length="240" mass="25822">MRFAEPRFVQAGARMLNQFGETVLLVVAGLFPVINPPAAGFIVLSLVPHATEKERAFLARSISINSLVILLVSLSIGAYVLSFFGISLPALRVAGGLVIAFAGWNLLHEQADTDREPDQAPAHDVSREVSLRSKAFYPLTLPITVGPGSIAVAVALGTGRPRGGIAWIHLAGVLVALALLWASIYLCVRFAANLEKLLGPVGTEIAMRLFAFVLFCIGVQILWLGVDDLLESVPLWVRFK</sequence>
<dbReference type="PANTHER" id="PTHR33508:SF1">
    <property type="entry name" value="UPF0056 MEMBRANE PROTEIN YHCE"/>
    <property type="match status" value="1"/>
</dbReference>
<dbReference type="Proteomes" id="UP000001192">
    <property type="component" value="Plasmid pBPHY01"/>
</dbReference>
<reference evidence="9" key="1">
    <citation type="journal article" date="2014" name="Stand. Genomic Sci.">
        <title>Complete genome sequence of Burkholderia phymatum STM815(T), a broad host range and efficient nitrogen-fixing symbiont of Mimosa species.</title>
        <authorList>
            <person name="Moulin L."/>
            <person name="Klonowska A."/>
            <person name="Caroline B."/>
            <person name="Booth K."/>
            <person name="Vriezen J.A."/>
            <person name="Melkonian R."/>
            <person name="James E.K."/>
            <person name="Young J.P."/>
            <person name="Bena G."/>
            <person name="Hauser L."/>
            <person name="Land M."/>
            <person name="Kyrpides N."/>
            <person name="Bruce D."/>
            <person name="Chain P."/>
            <person name="Copeland A."/>
            <person name="Pitluck S."/>
            <person name="Woyke T."/>
            <person name="Lizotte-Waniewski M."/>
            <person name="Bristow J."/>
            <person name="Riley M."/>
        </authorList>
    </citation>
    <scope>NUCLEOTIDE SEQUENCE [LARGE SCALE GENOMIC DNA]</scope>
    <source>
        <strain evidence="9">DSM 17167 / CIP 108236 / LMG 21445 / STM815</strain>
        <plasmid evidence="9">Plasmid pBPHY01</plasmid>
    </source>
</reference>
<dbReference type="KEGG" id="bph:Bphy_6440"/>